<comment type="caution">
    <text evidence="5">The sequence shown here is derived from an EMBL/GenBank/DDBJ whole genome shotgun (WGS) entry which is preliminary data.</text>
</comment>
<evidence type="ECO:0000256" key="1">
    <source>
        <dbReference type="ARBA" id="ARBA00022603"/>
    </source>
</evidence>
<dbReference type="GO" id="GO:0043770">
    <property type="term" value="F:demethylmenaquinone methyltransferase activity"/>
    <property type="evidence" value="ECO:0007669"/>
    <property type="project" value="UniProtKB-UniRule"/>
</dbReference>
<dbReference type="NCBIfam" id="NF001243">
    <property type="entry name" value="PRK00216.1-4"/>
    <property type="match status" value="1"/>
</dbReference>
<evidence type="ECO:0000313" key="6">
    <source>
        <dbReference type="Proteomes" id="UP000050816"/>
    </source>
</evidence>
<dbReference type="InterPro" id="IPR029063">
    <property type="entry name" value="SAM-dependent_MTases_sf"/>
</dbReference>
<keyword evidence="5" id="KW-0830">Ubiquinone</keyword>
<dbReference type="Pfam" id="PF01209">
    <property type="entry name" value="Ubie_methyltran"/>
    <property type="match status" value="1"/>
</dbReference>
<keyword evidence="1 4" id="KW-0489">Methyltransferase</keyword>
<dbReference type="Proteomes" id="UP000050816">
    <property type="component" value="Unassembled WGS sequence"/>
</dbReference>
<dbReference type="PROSITE" id="PS51608">
    <property type="entry name" value="SAM_MT_UBIE"/>
    <property type="match status" value="1"/>
</dbReference>
<name>A0A0R1U830_9LACO</name>
<dbReference type="NCBIfam" id="NF001244">
    <property type="entry name" value="PRK00216.1-5"/>
    <property type="match status" value="1"/>
</dbReference>
<comment type="pathway">
    <text evidence="4">Quinol/quinone metabolism; menaquinone biosynthesis; menaquinol from 1,4-dihydroxy-2-naphthoate: step 2/2.</text>
</comment>
<dbReference type="CDD" id="cd02440">
    <property type="entry name" value="AdoMet_MTases"/>
    <property type="match status" value="1"/>
</dbReference>
<comment type="catalytic activity">
    <reaction evidence="4">
        <text>a 2-demethylmenaquinol + S-adenosyl-L-methionine = a menaquinol + S-adenosyl-L-homocysteine + H(+)</text>
        <dbReference type="Rhea" id="RHEA:42640"/>
        <dbReference type="Rhea" id="RHEA-COMP:9539"/>
        <dbReference type="Rhea" id="RHEA-COMP:9563"/>
        <dbReference type="ChEBI" id="CHEBI:15378"/>
        <dbReference type="ChEBI" id="CHEBI:18151"/>
        <dbReference type="ChEBI" id="CHEBI:55437"/>
        <dbReference type="ChEBI" id="CHEBI:57856"/>
        <dbReference type="ChEBI" id="CHEBI:59789"/>
        <dbReference type="EC" id="2.1.1.163"/>
    </reaction>
</comment>
<keyword evidence="3 4" id="KW-0949">S-adenosyl-L-methionine</keyword>
<dbReference type="Gene3D" id="3.40.50.150">
    <property type="entry name" value="Vaccinia Virus protein VP39"/>
    <property type="match status" value="1"/>
</dbReference>
<dbReference type="GO" id="GO:0009234">
    <property type="term" value="P:menaquinone biosynthetic process"/>
    <property type="evidence" value="ECO:0007669"/>
    <property type="project" value="UniProtKB-UniRule"/>
</dbReference>
<dbReference type="RefSeq" id="WP_056954994.1">
    <property type="nucleotide sequence ID" value="NZ_AZFK01000047.1"/>
</dbReference>
<dbReference type="SUPFAM" id="SSF53335">
    <property type="entry name" value="S-adenosyl-L-methionine-dependent methyltransferases"/>
    <property type="match status" value="1"/>
</dbReference>
<evidence type="ECO:0000256" key="2">
    <source>
        <dbReference type="ARBA" id="ARBA00022679"/>
    </source>
</evidence>
<dbReference type="EMBL" id="AZFK01000047">
    <property type="protein sequence ID" value="KRL89417.1"/>
    <property type="molecule type" value="Genomic_DNA"/>
</dbReference>
<comment type="similarity">
    <text evidence="4">Belongs to the class I-like SAM-binding methyltransferase superfamily. MenG/UbiE family.</text>
</comment>
<dbReference type="EC" id="2.1.1.163" evidence="4"/>
<reference evidence="5 6" key="1">
    <citation type="journal article" date="2015" name="Genome Announc.">
        <title>Expanding the biotechnology potential of lactobacilli through comparative genomics of 213 strains and associated genera.</title>
        <authorList>
            <person name="Sun Z."/>
            <person name="Harris H.M."/>
            <person name="McCann A."/>
            <person name="Guo C."/>
            <person name="Argimon S."/>
            <person name="Zhang W."/>
            <person name="Yang X."/>
            <person name="Jeffery I.B."/>
            <person name="Cooney J.C."/>
            <person name="Kagawa T.F."/>
            <person name="Liu W."/>
            <person name="Song Y."/>
            <person name="Salvetti E."/>
            <person name="Wrobel A."/>
            <person name="Rasinkangas P."/>
            <person name="Parkhill J."/>
            <person name="Rea M.C."/>
            <person name="O'Sullivan O."/>
            <person name="Ritari J."/>
            <person name="Douillard F.P."/>
            <person name="Paul Ross R."/>
            <person name="Yang R."/>
            <person name="Briner A.E."/>
            <person name="Felis G.E."/>
            <person name="de Vos W.M."/>
            <person name="Barrangou R."/>
            <person name="Klaenhammer T.R."/>
            <person name="Caufield P.W."/>
            <person name="Cui Y."/>
            <person name="Zhang H."/>
            <person name="O'Toole P.W."/>
        </authorList>
    </citation>
    <scope>NUCLEOTIDE SEQUENCE [LARGE SCALE GENOMIC DNA]</scope>
    <source>
        <strain evidence="5 6">DSM 15946</strain>
    </source>
</reference>
<protein>
    <recommendedName>
        <fullName evidence="4">Demethylmenaquinone methyltransferase</fullName>
        <ecNumber evidence="4">2.1.1.163</ecNumber>
    </recommendedName>
</protein>
<dbReference type="GO" id="GO:0032259">
    <property type="term" value="P:methylation"/>
    <property type="evidence" value="ECO:0007669"/>
    <property type="project" value="UniProtKB-KW"/>
</dbReference>
<dbReference type="InterPro" id="IPR023576">
    <property type="entry name" value="UbiE/COQ5_MeTrFase_CS"/>
</dbReference>
<evidence type="ECO:0000313" key="5">
    <source>
        <dbReference type="EMBL" id="KRL89417.1"/>
    </source>
</evidence>
<dbReference type="HAMAP" id="MF_01813">
    <property type="entry name" value="MenG_UbiE_methyltr"/>
    <property type="match status" value="1"/>
</dbReference>
<dbReference type="NCBIfam" id="TIGR01934">
    <property type="entry name" value="MenG_MenH_UbiE"/>
    <property type="match status" value="1"/>
</dbReference>
<dbReference type="PROSITE" id="PS01184">
    <property type="entry name" value="UBIE_2"/>
    <property type="match status" value="1"/>
</dbReference>
<dbReference type="PANTHER" id="PTHR43591">
    <property type="entry name" value="METHYLTRANSFERASE"/>
    <property type="match status" value="1"/>
</dbReference>
<dbReference type="UniPathway" id="UPA00079">
    <property type="reaction ID" value="UER00169"/>
</dbReference>
<feature type="binding site" evidence="4">
    <location>
        <position position="61"/>
    </location>
    <ligand>
        <name>S-adenosyl-L-methionine</name>
        <dbReference type="ChEBI" id="CHEBI:59789"/>
    </ligand>
</feature>
<organism evidence="5 6">
    <name type="scientific">Limosilactobacillus ingluviei DSM 15946</name>
    <dbReference type="NCBI Taxonomy" id="1423760"/>
    <lineage>
        <taxon>Bacteria</taxon>
        <taxon>Bacillati</taxon>
        <taxon>Bacillota</taxon>
        <taxon>Bacilli</taxon>
        <taxon>Lactobacillales</taxon>
        <taxon>Lactobacillaceae</taxon>
        <taxon>Limosilactobacillus</taxon>
    </lineage>
</organism>
<comment type="function">
    <text evidence="4">Methyltransferase required for the conversion of demethylmenaquinol (DMKH2) to menaquinol (MKH2).</text>
</comment>
<sequence>MALTNHHSEQEVNQMFTRLAKRYDLMNDVVSLGTQRRWRQKFFDQLAVFPGADSLDLCCGTADLTIKLAQLAGPRGRTIGLDFNEAMLAAGAEKVKAADLNKDIELVQGDAMQLPFAANQFDFVTIGFGLRNVPDAAQVLAEVMRVLKPGGWFGCLEMSQPQSRLVRPFWRAYFQVFPVLARTLGASYQDYSYLKETSMQFVSAERLKAMMETAGMQKVTVTPLNLGAAAIHCGQKPRS</sequence>
<keyword evidence="2 4" id="KW-0808">Transferase</keyword>
<gene>
    <name evidence="4" type="primary">menG</name>
    <name evidence="5" type="ORF">FC43_GL001752</name>
</gene>
<dbReference type="PROSITE" id="PS01183">
    <property type="entry name" value="UBIE_1"/>
    <property type="match status" value="1"/>
</dbReference>
<dbReference type="PANTHER" id="PTHR43591:SF24">
    <property type="entry name" value="2-METHOXY-6-POLYPRENYL-1,4-BENZOQUINOL METHYLASE, MITOCHONDRIAL"/>
    <property type="match status" value="1"/>
</dbReference>
<evidence type="ECO:0000256" key="4">
    <source>
        <dbReference type="HAMAP-Rule" id="MF_01813"/>
    </source>
</evidence>
<dbReference type="PATRIC" id="fig|1423760.3.peg.1827"/>
<feature type="binding site" evidence="4">
    <location>
        <begin position="110"/>
        <end position="111"/>
    </location>
    <ligand>
        <name>S-adenosyl-L-methionine</name>
        <dbReference type="ChEBI" id="CHEBI:59789"/>
    </ligand>
</feature>
<keyword evidence="4" id="KW-0474">Menaquinone biosynthesis</keyword>
<dbReference type="AlphaFoldDB" id="A0A0R1U830"/>
<feature type="binding site" evidence="4">
    <location>
        <position position="82"/>
    </location>
    <ligand>
        <name>S-adenosyl-L-methionine</name>
        <dbReference type="ChEBI" id="CHEBI:59789"/>
    </ligand>
</feature>
<comment type="caution">
    <text evidence="4">Lacks conserved residue(s) required for the propagation of feature annotation.</text>
</comment>
<evidence type="ECO:0000256" key="3">
    <source>
        <dbReference type="ARBA" id="ARBA00022691"/>
    </source>
</evidence>
<dbReference type="InterPro" id="IPR004033">
    <property type="entry name" value="UbiE/COQ5_MeTrFase"/>
</dbReference>
<proteinExistence type="inferred from homology"/>
<accession>A0A0R1U830</accession>